<organism evidence="1 2">
    <name type="scientific">Hymenobacter gelipurpurascens</name>
    <dbReference type="NCBI Taxonomy" id="89968"/>
    <lineage>
        <taxon>Bacteria</taxon>
        <taxon>Pseudomonadati</taxon>
        <taxon>Bacteroidota</taxon>
        <taxon>Cytophagia</taxon>
        <taxon>Cytophagales</taxon>
        <taxon>Hymenobacteraceae</taxon>
        <taxon>Hymenobacter</taxon>
    </lineage>
</organism>
<reference evidence="2" key="1">
    <citation type="submission" date="2017-06" db="EMBL/GenBank/DDBJ databases">
        <authorList>
            <person name="Varghese N."/>
            <person name="Submissions S."/>
        </authorList>
    </citation>
    <scope>NUCLEOTIDE SEQUENCE [LARGE SCALE GENOMIC DNA]</scope>
    <source>
        <strain evidence="2">DSM 11116</strain>
    </source>
</reference>
<accession>A0A212TCD6</accession>
<dbReference type="Pfam" id="PF13645">
    <property type="entry name" value="YkuD_2"/>
    <property type="match status" value="1"/>
</dbReference>
<protein>
    <submittedName>
        <fullName evidence="1">L,D-transpeptidase catalytic domain</fullName>
    </submittedName>
</protein>
<keyword evidence="2" id="KW-1185">Reference proteome</keyword>
<dbReference type="AlphaFoldDB" id="A0A212TCD6"/>
<dbReference type="PANTHER" id="PTHR38477:SF1">
    <property type="entry name" value="MUREIN L,D-TRANSPEPTIDASE CATALYTIC DOMAIN FAMILY PROTEIN"/>
    <property type="match status" value="1"/>
</dbReference>
<gene>
    <name evidence="1" type="ORF">SAMN06265337_0887</name>
</gene>
<dbReference type="InterPro" id="IPR032676">
    <property type="entry name" value="YkuD_2"/>
</dbReference>
<evidence type="ECO:0000313" key="1">
    <source>
        <dbReference type="EMBL" id="SNC63491.1"/>
    </source>
</evidence>
<dbReference type="OrthoDB" id="9815195at2"/>
<name>A0A212TCD6_9BACT</name>
<dbReference type="Proteomes" id="UP000198131">
    <property type="component" value="Unassembled WGS sequence"/>
</dbReference>
<dbReference type="PANTHER" id="PTHR38477">
    <property type="entry name" value="HYPOTHETICAL EXPORTED PROTEIN"/>
    <property type="match status" value="1"/>
</dbReference>
<proteinExistence type="predicted"/>
<sequence length="219" mass="23871">MAAFEQHMMRTYVQAGLVNTGLPVLVFRKAMVGYYHLQQEGAVKSRQSLLTIIDFSRASNQKRLWVIDLAKSRVVFHTLVAHGKNTGEQYAQTFSNREGSEMSSLGFYVTANTYQGKHGLSLKLRGLDPGYNTNAASRAVVVHGADYVSESFIRQHGRLGRSQGCPALPVGQSSAIINTIKSGTVIFANGPTEVAYESDWLSLDPALLAFARSTGLDNG</sequence>
<evidence type="ECO:0000313" key="2">
    <source>
        <dbReference type="Proteomes" id="UP000198131"/>
    </source>
</evidence>
<dbReference type="EMBL" id="FYEW01000001">
    <property type="protein sequence ID" value="SNC63491.1"/>
    <property type="molecule type" value="Genomic_DNA"/>
</dbReference>